<evidence type="ECO:0000256" key="1">
    <source>
        <dbReference type="ARBA" id="ARBA00010088"/>
    </source>
</evidence>
<proteinExistence type="inferred from homology"/>
<name>A0AAV5QMZ8_9ASCO</name>
<comment type="caution">
    <text evidence="4">The sequence shown here is derived from an EMBL/GenBank/DDBJ whole genome shotgun (WGS) entry which is preliminary data.</text>
</comment>
<keyword evidence="2" id="KW-0378">Hydrolase</keyword>
<organism evidence="4 5">
    <name type="scientific">Saccharomycopsis crataegensis</name>
    <dbReference type="NCBI Taxonomy" id="43959"/>
    <lineage>
        <taxon>Eukaryota</taxon>
        <taxon>Fungi</taxon>
        <taxon>Dikarya</taxon>
        <taxon>Ascomycota</taxon>
        <taxon>Saccharomycotina</taxon>
        <taxon>Saccharomycetes</taxon>
        <taxon>Saccharomycopsidaceae</taxon>
        <taxon>Saccharomycopsis</taxon>
    </lineage>
</organism>
<dbReference type="RefSeq" id="XP_064853254.1">
    <property type="nucleotide sequence ID" value="XM_064997182.1"/>
</dbReference>
<dbReference type="InterPro" id="IPR029058">
    <property type="entry name" value="AB_hydrolase_fold"/>
</dbReference>
<dbReference type="GeneID" id="90074233"/>
<dbReference type="InterPro" id="IPR002410">
    <property type="entry name" value="Peptidase_S33"/>
</dbReference>
<dbReference type="PANTHER" id="PTHR43248">
    <property type="entry name" value="2-SUCCINYL-6-HYDROXY-2,4-CYCLOHEXADIENE-1-CARBOXYLATE SYNTHASE"/>
    <property type="match status" value="1"/>
</dbReference>
<gene>
    <name evidence="4" type="ORF">DASC09_035830</name>
</gene>
<dbReference type="InterPro" id="IPR000073">
    <property type="entry name" value="AB_hydrolase_1"/>
</dbReference>
<dbReference type="GO" id="GO:0008233">
    <property type="term" value="F:peptidase activity"/>
    <property type="evidence" value="ECO:0007669"/>
    <property type="project" value="InterPro"/>
</dbReference>
<evidence type="ECO:0000313" key="4">
    <source>
        <dbReference type="EMBL" id="GMM36258.1"/>
    </source>
</evidence>
<keyword evidence="5" id="KW-1185">Reference proteome</keyword>
<accession>A0AAV5QMZ8</accession>
<dbReference type="SUPFAM" id="SSF53474">
    <property type="entry name" value="alpha/beta-Hydrolases"/>
    <property type="match status" value="1"/>
</dbReference>
<sequence length="556" mass="63341">MNSLLGHLSATAVRSSSKSLHKMGIITNNKVRGMSYNNNTTPKILFPQSAGFEIIDAYKVKDVFNWVYQFKLPLFYSNPALGSIKVVAKITQLYEKSTKESRSQGPVFTKDDKLMTFLQGGPGFPSGTPMAKDGFVGALLDKGYTVVNYDQRGTGLSTPLEYHTLMALGKQLKHSEIMDNDVENYLQLIKCFRADSIINDCEQIRKILFKHDPLQKWSIQGQSYGGFCCHTYMSFYPDSLDEVLMTGGIPGIGKSVDDVYEATYKRTIERNAHYFAKYPQDIKKMKAIVKYLYHNEVVLPNGGKLTVQRFQQCGLSFGGSGGTDRIHQLVFKFYNELETFGFATYNTLTTVQDFLGFDTNVIYALFQEAIYLDGPGMSSNWSADRLRYSEDHCELFAVEKHVGKFDDPAWLEDDDIRVFFTGEMVFKSMFDDYSELQPFKKLAYAIHTDDQWSNIYDPATLHKVYDSWTTYYQKDLLLPKSSPKKVSKQDVKIIKVAAAIYYNDQYVDFKLSQHTIEQQMGSIRTYVTSEFFHNGLSAGTKTVMDRLFGLLDEEVD</sequence>
<comment type="similarity">
    <text evidence="1">Belongs to the peptidase S33 family.</text>
</comment>
<dbReference type="InterPro" id="IPR051601">
    <property type="entry name" value="Serine_prot/Carboxylest_S33"/>
</dbReference>
<dbReference type="Pfam" id="PF00561">
    <property type="entry name" value="Abhydrolase_1"/>
    <property type="match status" value="1"/>
</dbReference>
<feature type="domain" description="AB hydrolase-1" evidence="3">
    <location>
        <begin position="117"/>
        <end position="260"/>
    </location>
</feature>
<dbReference type="AlphaFoldDB" id="A0AAV5QMZ8"/>
<protein>
    <recommendedName>
        <fullName evidence="3">AB hydrolase-1 domain-containing protein</fullName>
    </recommendedName>
</protein>
<dbReference type="PRINTS" id="PR00793">
    <property type="entry name" value="PROAMNOPTASE"/>
</dbReference>
<evidence type="ECO:0000256" key="2">
    <source>
        <dbReference type="ARBA" id="ARBA00022801"/>
    </source>
</evidence>
<evidence type="ECO:0000259" key="3">
    <source>
        <dbReference type="Pfam" id="PF00561"/>
    </source>
</evidence>
<dbReference type="EMBL" id="BTFZ01000011">
    <property type="protein sequence ID" value="GMM36258.1"/>
    <property type="molecule type" value="Genomic_DNA"/>
</dbReference>
<evidence type="ECO:0000313" key="5">
    <source>
        <dbReference type="Proteomes" id="UP001360560"/>
    </source>
</evidence>
<dbReference type="GO" id="GO:0006508">
    <property type="term" value="P:proteolysis"/>
    <property type="evidence" value="ECO:0007669"/>
    <property type="project" value="InterPro"/>
</dbReference>
<dbReference type="Proteomes" id="UP001360560">
    <property type="component" value="Unassembled WGS sequence"/>
</dbReference>
<dbReference type="Gene3D" id="3.40.50.1820">
    <property type="entry name" value="alpha/beta hydrolase"/>
    <property type="match status" value="1"/>
</dbReference>
<reference evidence="4 5" key="1">
    <citation type="journal article" date="2023" name="Elife">
        <title>Identification of key yeast species and microbe-microbe interactions impacting larval growth of Drosophila in the wild.</title>
        <authorList>
            <person name="Mure A."/>
            <person name="Sugiura Y."/>
            <person name="Maeda R."/>
            <person name="Honda K."/>
            <person name="Sakurai N."/>
            <person name="Takahashi Y."/>
            <person name="Watada M."/>
            <person name="Katoh T."/>
            <person name="Gotoh A."/>
            <person name="Gotoh Y."/>
            <person name="Taniguchi I."/>
            <person name="Nakamura K."/>
            <person name="Hayashi T."/>
            <person name="Katayama T."/>
            <person name="Uemura T."/>
            <person name="Hattori Y."/>
        </authorList>
    </citation>
    <scope>NUCLEOTIDE SEQUENCE [LARGE SCALE GENOMIC DNA]</scope>
    <source>
        <strain evidence="4 5">SC-9</strain>
    </source>
</reference>
<dbReference type="PANTHER" id="PTHR43248:SF2">
    <property type="entry name" value="PROLYL AMINOPEPTIDASE"/>
    <property type="match status" value="1"/>
</dbReference>